<organism evidence="1 2">
    <name type="scientific">Thermococcus barophilus</name>
    <dbReference type="NCBI Taxonomy" id="55802"/>
    <lineage>
        <taxon>Archaea</taxon>
        <taxon>Methanobacteriati</taxon>
        <taxon>Methanobacteriota</taxon>
        <taxon>Thermococci</taxon>
        <taxon>Thermococcales</taxon>
        <taxon>Thermococcaceae</taxon>
        <taxon>Thermococcus</taxon>
    </lineage>
</organism>
<dbReference type="PATRIC" id="fig|55802.8.peg.94"/>
<name>A0A0S1X8H0_THEBA</name>
<dbReference type="AlphaFoldDB" id="A0A0S1X8H0"/>
<gene>
    <name evidence="1" type="ORF">TBCH5v1_0094</name>
</gene>
<evidence type="ECO:0000313" key="2">
    <source>
        <dbReference type="Proteomes" id="UP000066042"/>
    </source>
</evidence>
<reference evidence="1 2" key="1">
    <citation type="journal article" date="2016" name="Genome Announc.">
        <title>Complete genome sequence of the hyperthermophilic and piezophilic archaeon Thermococcus barophilus Ch5, capable of growth at the expense of hydrogenogenesis from carbon monoxide and formate.</title>
        <authorList>
            <person name="Oger P."/>
            <person name="Sokolova T.G."/>
            <person name="Kozhevnikova D.A."/>
            <person name="Taranov E.A."/>
            <person name="Vannier P."/>
            <person name="Lee H.S."/>
            <person name="Kwon K.K."/>
            <person name="Kang S.G."/>
            <person name="Lee J.H."/>
            <person name="Bonch-Osmolovskaya E.A."/>
            <person name="Lebedinsky A.V."/>
        </authorList>
    </citation>
    <scope>NUCLEOTIDE SEQUENCE [LARGE SCALE GENOMIC DNA]</scope>
    <source>
        <strain evidence="2">Ch5</strain>
    </source>
</reference>
<dbReference type="STRING" id="55802.TBCH5v1_0094"/>
<accession>A0A0S1X8H0</accession>
<evidence type="ECO:0000313" key="1">
    <source>
        <dbReference type="EMBL" id="ALM74073.1"/>
    </source>
</evidence>
<proteinExistence type="predicted"/>
<sequence>MLAWVVLIMVALELLVEEVKVRKIFKRNRKDVRLKVLAAILYYLGISLRKTRQYFRQ</sequence>
<dbReference type="Proteomes" id="UP000066042">
    <property type="component" value="Chromosome"/>
</dbReference>
<dbReference type="EMBL" id="CP013050">
    <property type="protein sequence ID" value="ALM74073.1"/>
    <property type="molecule type" value="Genomic_DNA"/>
</dbReference>
<protein>
    <submittedName>
        <fullName evidence="1">Uncharacterized protein</fullName>
    </submittedName>
</protein>